<dbReference type="STRING" id="247633.GP2143_07754"/>
<dbReference type="AlphaFoldDB" id="A0YCA8"/>
<evidence type="ECO:0000313" key="1">
    <source>
        <dbReference type="EMBL" id="EAW31427.1"/>
    </source>
</evidence>
<name>A0YCA8_9GAMM</name>
<proteinExistence type="predicted"/>
<accession>A0YCA8</accession>
<protein>
    <submittedName>
        <fullName evidence="1">Uncharacterized protein</fullName>
    </submittedName>
</protein>
<sequence length="49" mass="5268">MISGALVKTCTNVKVVGESIEASGGRLYRSNLDMLRGNGKTMRRLAGQK</sequence>
<dbReference type="EMBL" id="AAVT01000003">
    <property type="protein sequence ID" value="EAW31427.1"/>
    <property type="molecule type" value="Genomic_DNA"/>
</dbReference>
<dbReference type="Proteomes" id="UP000004931">
    <property type="component" value="Unassembled WGS sequence"/>
</dbReference>
<comment type="caution">
    <text evidence="1">The sequence shown here is derived from an EMBL/GenBank/DDBJ whole genome shotgun (WGS) entry which is preliminary data.</text>
</comment>
<evidence type="ECO:0000313" key="2">
    <source>
        <dbReference type="Proteomes" id="UP000004931"/>
    </source>
</evidence>
<reference evidence="1 2" key="1">
    <citation type="journal article" date="2010" name="J. Bacteriol.">
        <title>Genome sequence of the oligotrophic marine Gammaproteobacterium HTCC2143, isolated from the Oregon Coast.</title>
        <authorList>
            <person name="Oh H.M."/>
            <person name="Kang I."/>
            <person name="Ferriera S."/>
            <person name="Giovannoni S.J."/>
            <person name="Cho J.C."/>
        </authorList>
    </citation>
    <scope>NUCLEOTIDE SEQUENCE [LARGE SCALE GENOMIC DNA]</scope>
    <source>
        <strain evidence="1 2">HTCC2143</strain>
    </source>
</reference>
<keyword evidence="2" id="KW-1185">Reference proteome</keyword>
<gene>
    <name evidence="1" type="ORF">GP2143_07754</name>
</gene>
<organism evidence="1 2">
    <name type="scientific">marine gamma proteobacterium HTCC2143</name>
    <dbReference type="NCBI Taxonomy" id="247633"/>
    <lineage>
        <taxon>Bacteria</taxon>
        <taxon>Pseudomonadati</taxon>
        <taxon>Pseudomonadota</taxon>
        <taxon>Gammaproteobacteria</taxon>
        <taxon>Cellvibrionales</taxon>
        <taxon>Spongiibacteraceae</taxon>
        <taxon>BD1-7 clade</taxon>
    </lineage>
</organism>